<comment type="caution">
    <text evidence="2">The sequence shown here is derived from an EMBL/GenBank/DDBJ whole genome shotgun (WGS) entry which is preliminary data.</text>
</comment>
<feature type="compositionally biased region" description="Polar residues" evidence="1">
    <location>
        <begin position="67"/>
        <end position="77"/>
    </location>
</feature>
<feature type="region of interest" description="Disordered" evidence="1">
    <location>
        <begin position="1"/>
        <end position="153"/>
    </location>
</feature>
<name>A0AAV7PFJ1_PLEWA</name>
<evidence type="ECO:0000313" key="3">
    <source>
        <dbReference type="Proteomes" id="UP001066276"/>
    </source>
</evidence>
<dbReference type="Proteomes" id="UP001066276">
    <property type="component" value="Chromosome 7"/>
</dbReference>
<gene>
    <name evidence="2" type="ORF">NDU88_004540</name>
</gene>
<feature type="compositionally biased region" description="Polar residues" evidence="1">
    <location>
        <begin position="1"/>
        <end position="23"/>
    </location>
</feature>
<dbReference type="EMBL" id="JANPWB010000011">
    <property type="protein sequence ID" value="KAJ1126131.1"/>
    <property type="molecule type" value="Genomic_DNA"/>
</dbReference>
<dbReference type="AlphaFoldDB" id="A0AAV7PFJ1"/>
<proteinExistence type="predicted"/>
<evidence type="ECO:0000313" key="2">
    <source>
        <dbReference type="EMBL" id="KAJ1126131.1"/>
    </source>
</evidence>
<keyword evidence="3" id="KW-1185">Reference proteome</keyword>
<evidence type="ECO:0000256" key="1">
    <source>
        <dbReference type="SAM" id="MobiDB-lite"/>
    </source>
</evidence>
<reference evidence="2" key="1">
    <citation type="journal article" date="2022" name="bioRxiv">
        <title>Sequencing and chromosome-scale assembly of the giantPleurodeles waltlgenome.</title>
        <authorList>
            <person name="Brown T."/>
            <person name="Elewa A."/>
            <person name="Iarovenko S."/>
            <person name="Subramanian E."/>
            <person name="Araus A.J."/>
            <person name="Petzold A."/>
            <person name="Susuki M."/>
            <person name="Suzuki K.-i.T."/>
            <person name="Hayashi T."/>
            <person name="Toyoda A."/>
            <person name="Oliveira C."/>
            <person name="Osipova E."/>
            <person name="Leigh N.D."/>
            <person name="Simon A."/>
            <person name="Yun M.H."/>
        </authorList>
    </citation>
    <scope>NUCLEOTIDE SEQUENCE</scope>
    <source>
        <strain evidence="2">20211129_DDA</strain>
        <tissue evidence="2">Liver</tissue>
    </source>
</reference>
<protein>
    <submittedName>
        <fullName evidence="2">Uncharacterized protein</fullName>
    </submittedName>
</protein>
<accession>A0AAV7PFJ1</accession>
<organism evidence="2 3">
    <name type="scientific">Pleurodeles waltl</name>
    <name type="common">Iberian ribbed newt</name>
    <dbReference type="NCBI Taxonomy" id="8319"/>
    <lineage>
        <taxon>Eukaryota</taxon>
        <taxon>Metazoa</taxon>
        <taxon>Chordata</taxon>
        <taxon>Craniata</taxon>
        <taxon>Vertebrata</taxon>
        <taxon>Euteleostomi</taxon>
        <taxon>Amphibia</taxon>
        <taxon>Batrachia</taxon>
        <taxon>Caudata</taxon>
        <taxon>Salamandroidea</taxon>
        <taxon>Salamandridae</taxon>
        <taxon>Pleurodelinae</taxon>
        <taxon>Pleurodeles</taxon>
    </lineage>
</organism>
<sequence length="153" mass="15843">MSLGQQPQVTPVMSIILQPSSSRCKSHKPRGPVNTTKGLRQGASGQGANQGHQAATPEVGGGCRPTATPQHPGTAVSTGHRHAPSRGSQVRPGRATQRSSSASLPARPGCRHSSTSTCRAHGPTNPPVRPCGISVSQGSHITTREPQSRQATR</sequence>